<dbReference type="GeneID" id="102207575"/>
<keyword evidence="11" id="KW-0862">Zinc</keyword>
<protein>
    <recommendedName>
        <fullName evidence="4">RING-type E3 ubiquitin transferase</fullName>
        <ecNumber evidence="4">2.3.2.27</ecNumber>
    </recommendedName>
</protein>
<dbReference type="SUPFAM" id="SSF57845">
    <property type="entry name" value="B-box zinc-binding domain"/>
    <property type="match status" value="1"/>
</dbReference>
<dbReference type="GO" id="GO:0000785">
    <property type="term" value="C:chromatin"/>
    <property type="evidence" value="ECO:0007669"/>
    <property type="project" value="TreeGrafter"/>
</dbReference>
<evidence type="ECO:0000256" key="20">
    <source>
        <dbReference type="SAM" id="MobiDB-lite"/>
    </source>
</evidence>
<evidence type="ECO:0000256" key="5">
    <source>
        <dbReference type="ARBA" id="ARBA00022491"/>
    </source>
</evidence>
<dbReference type="FunFam" id="3.30.160.60:FF:000074">
    <property type="entry name" value="Tripartite motif containing 66"/>
    <property type="match status" value="1"/>
</dbReference>
<dbReference type="Proteomes" id="UP000695023">
    <property type="component" value="Unplaced"/>
</dbReference>
<dbReference type="PROSITE" id="PS50089">
    <property type="entry name" value="ZF_RING_2"/>
    <property type="match status" value="1"/>
</dbReference>
<comment type="subcellular location">
    <subcellularLocation>
        <location evidence="2">Nucleus</location>
    </subcellularLocation>
</comment>
<dbReference type="SMART" id="SM00184">
    <property type="entry name" value="RING"/>
    <property type="match status" value="1"/>
</dbReference>
<dbReference type="Gene3D" id="3.30.40.10">
    <property type="entry name" value="Zinc/RING finger domain, C3HC4 (zinc finger)"/>
    <property type="match status" value="2"/>
</dbReference>
<keyword evidence="6" id="KW-0808">Transferase</keyword>
<dbReference type="InterPro" id="IPR019786">
    <property type="entry name" value="Zinc_finger_PHD-type_CS"/>
</dbReference>
<evidence type="ECO:0000256" key="15">
    <source>
        <dbReference type="ARBA" id="ARBA00023125"/>
    </source>
</evidence>
<dbReference type="PROSITE" id="PS50119">
    <property type="entry name" value="ZF_BBOX"/>
    <property type="match status" value="2"/>
</dbReference>
<evidence type="ECO:0000313" key="27">
    <source>
        <dbReference type="RefSeq" id="XP_005728258.1"/>
    </source>
</evidence>
<dbReference type="Gene3D" id="1.20.920.10">
    <property type="entry name" value="Bromodomain-like"/>
    <property type="match status" value="1"/>
</dbReference>
<keyword evidence="13" id="KW-0175">Coiled coil</keyword>
<dbReference type="InterPro" id="IPR001841">
    <property type="entry name" value="Znf_RING"/>
</dbReference>
<organism evidence="25 26">
    <name type="scientific">Pundamilia nyererei</name>
    <dbReference type="NCBI Taxonomy" id="303518"/>
    <lineage>
        <taxon>Eukaryota</taxon>
        <taxon>Metazoa</taxon>
        <taxon>Chordata</taxon>
        <taxon>Craniata</taxon>
        <taxon>Vertebrata</taxon>
        <taxon>Euteleostomi</taxon>
        <taxon>Actinopterygii</taxon>
        <taxon>Neopterygii</taxon>
        <taxon>Teleostei</taxon>
        <taxon>Neoteleostei</taxon>
        <taxon>Acanthomorphata</taxon>
        <taxon>Ovalentaria</taxon>
        <taxon>Cichlomorphae</taxon>
        <taxon>Cichliformes</taxon>
        <taxon>Cichlidae</taxon>
        <taxon>African cichlids</taxon>
        <taxon>Pseudocrenilabrinae</taxon>
        <taxon>Haplochromini</taxon>
        <taxon>Pundamilia</taxon>
    </lineage>
</organism>
<evidence type="ECO:0000256" key="4">
    <source>
        <dbReference type="ARBA" id="ARBA00012483"/>
    </source>
</evidence>
<dbReference type="InterPro" id="IPR013083">
    <property type="entry name" value="Znf_RING/FYVE/PHD"/>
</dbReference>
<dbReference type="GO" id="GO:0061630">
    <property type="term" value="F:ubiquitin protein ligase activity"/>
    <property type="evidence" value="ECO:0007669"/>
    <property type="project" value="UniProtKB-EC"/>
</dbReference>
<evidence type="ECO:0000256" key="14">
    <source>
        <dbReference type="ARBA" id="ARBA00023117"/>
    </source>
</evidence>
<dbReference type="Pfam" id="PF13445">
    <property type="entry name" value="zf-RING_UBOX"/>
    <property type="match status" value="1"/>
</dbReference>
<dbReference type="InterPro" id="IPR019787">
    <property type="entry name" value="Znf_PHD-finger"/>
</dbReference>
<evidence type="ECO:0000256" key="18">
    <source>
        <dbReference type="PROSITE-ProRule" id="PRU00024"/>
    </source>
</evidence>
<feature type="compositionally biased region" description="Polar residues" evidence="20">
    <location>
        <begin position="672"/>
        <end position="682"/>
    </location>
</feature>
<feature type="domain" description="RING-type" evidence="23">
    <location>
        <begin position="40"/>
        <end position="100"/>
    </location>
</feature>
<dbReference type="PROSITE" id="PS50014">
    <property type="entry name" value="BROMODOMAIN_2"/>
    <property type="match status" value="1"/>
</dbReference>
<dbReference type="CDD" id="cd16585">
    <property type="entry name" value="RING-HC_TIF1_C-VI"/>
    <property type="match status" value="1"/>
</dbReference>
<feature type="compositionally biased region" description="Polar residues" evidence="20">
    <location>
        <begin position="586"/>
        <end position="605"/>
    </location>
</feature>
<feature type="region of interest" description="Disordered" evidence="20">
    <location>
        <begin position="698"/>
        <end position="730"/>
    </location>
</feature>
<comment type="pathway">
    <text evidence="3">Protein modification; protein ubiquitination.</text>
</comment>
<evidence type="ECO:0000256" key="13">
    <source>
        <dbReference type="ARBA" id="ARBA00023054"/>
    </source>
</evidence>
<keyword evidence="12" id="KW-0805">Transcription regulation</keyword>
<dbReference type="PROSITE" id="PS00518">
    <property type="entry name" value="ZF_RING_1"/>
    <property type="match status" value="1"/>
</dbReference>
<evidence type="ECO:0000256" key="3">
    <source>
        <dbReference type="ARBA" id="ARBA00004906"/>
    </source>
</evidence>
<gene>
    <name evidence="26 27" type="primary">LOC102207575</name>
</gene>
<feature type="compositionally biased region" description="Basic and acidic residues" evidence="20">
    <location>
        <begin position="22"/>
        <end position="31"/>
    </location>
</feature>
<keyword evidence="10" id="KW-0833">Ubl conjugation pathway</keyword>
<evidence type="ECO:0000256" key="10">
    <source>
        <dbReference type="ARBA" id="ARBA00022786"/>
    </source>
</evidence>
<feature type="compositionally biased region" description="Polar residues" evidence="20">
    <location>
        <begin position="705"/>
        <end position="730"/>
    </location>
</feature>
<sequence length="983" mass="109969">MDAMEKQESGHTAVLSVENEAESTREERSGALDQHDLDTCPVCHLSFHSKEPKLLPCLHTFCERCLPLPSRNLDVTEPSVSQSDDGATKPLNVIRCPVCRQECMAADVVDNMFVKESFEAPSSTVERAVQLCMTCNDNTEAAGFCVECVEYLCTTCVEAHQRVKFTKDHMIRQKSEVSQDVCVVSNQRPMFCHIHKQEPLKLFCETCDLLTCRDCQLTKHKDHSYQFLKDAYKNHKEHMEHMTHQLQEKKKLIEEVSDSINSGLLLVEQNRTSVCDEIKKSVSSLILAINKKGKILLDQLEAVTKDHESLLRKQQEDIGYLSQHLDHVIDFIKWATAKNGGTALLYCKRLILFQIENLLQAKCSASFVPQSTIRFQCRASYWASNVDLGTLMVESVPGHQLGGFHHEHTHSGQSSSGSPHSIALGAPHSTLAQLQMQVDKLNPQAHWQPQPPPPPCTWHQSIQLQQTVPGPLQRGSPSHSLPPQPDHRFTRPLPNHVSSTRSILSPGLSPQVTYQQRRTGSGSTYQTKPMDGFFSTPFYAQITPPPLSGSVSLTHSQQRTEPTYMTRRNDSTGPMYTVKPNYPQGAETSLSSRNAPGHQSSVVYTPVSQKKTSSIFWKAPEIHQASGAVGSAAKKRQRSSPRPIIVIKDEPDDESSYVHPKQRASLPDSTDDQPQINSQGEDVQTCIHSTDNKPCCPSHVPSEPLGQSKTGPPTHISSVGEQQQVEQNKTQLEDSNEASCAVCQTTGQLLCCQKCHKAFHLTCHIPALLKSPSREWFCTFCCDLLMPEMEYVCKPEAKTIKKETDFEGAFSPVDKRKCERLLLYLFCSELNSVFQKSASLLVHADDSLTIKGPVSFSTVKNRLEAEQSMCYQNPAEFVLDIRLIFGNCVACCECQSNTELAVTCRRFKELFEDYLKLIYPDQTFPEIKPEMFQAASPDCQDSQLQSLDNIFPLAKRQRTYSDSQDAPSCHSGEEGIGLKLQFS</sequence>
<keyword evidence="8" id="KW-0677">Repeat</keyword>
<dbReference type="InterPro" id="IPR000315">
    <property type="entry name" value="Znf_B-box"/>
</dbReference>
<dbReference type="SUPFAM" id="SSF57850">
    <property type="entry name" value="RING/U-box"/>
    <property type="match status" value="1"/>
</dbReference>
<dbReference type="GO" id="GO:0003677">
    <property type="term" value="F:DNA binding"/>
    <property type="evidence" value="ECO:0007669"/>
    <property type="project" value="UniProtKB-KW"/>
</dbReference>
<feature type="domain" description="Bromo" evidence="21">
    <location>
        <begin position="826"/>
        <end position="888"/>
    </location>
</feature>
<dbReference type="FunFam" id="3.30.40.10:FF:000123">
    <property type="entry name" value="E3 ubiquitin-protein ligase TRIM33"/>
    <property type="match status" value="1"/>
</dbReference>
<feature type="region of interest" description="Disordered" evidence="20">
    <location>
        <begin position="1"/>
        <end position="31"/>
    </location>
</feature>
<keyword evidence="14 19" id="KW-0103">Bromodomain</keyword>
<dbReference type="SMART" id="SM00502">
    <property type="entry name" value="BBC"/>
    <property type="match status" value="1"/>
</dbReference>
<evidence type="ECO:0000313" key="25">
    <source>
        <dbReference type="Proteomes" id="UP000695023"/>
    </source>
</evidence>
<feature type="domain" description="B box-type" evidence="24">
    <location>
        <begin position="127"/>
        <end position="174"/>
    </location>
</feature>
<dbReference type="EC" id="2.3.2.27" evidence="4"/>
<evidence type="ECO:0000256" key="19">
    <source>
        <dbReference type="PROSITE-ProRule" id="PRU00035"/>
    </source>
</evidence>
<keyword evidence="7" id="KW-0479">Metal-binding</keyword>
<dbReference type="SMART" id="SM00297">
    <property type="entry name" value="BROMO"/>
    <property type="match status" value="1"/>
</dbReference>
<evidence type="ECO:0000259" key="22">
    <source>
        <dbReference type="PROSITE" id="PS50016"/>
    </source>
</evidence>
<dbReference type="AlphaFoldDB" id="A0A9Y3QTH2"/>
<dbReference type="InterPro" id="IPR027370">
    <property type="entry name" value="Znf-RING_euk"/>
</dbReference>
<dbReference type="GO" id="GO:0008270">
    <property type="term" value="F:zinc ion binding"/>
    <property type="evidence" value="ECO:0007669"/>
    <property type="project" value="UniProtKB-KW"/>
</dbReference>
<keyword evidence="9 18" id="KW-0863">Zinc-finger</keyword>
<dbReference type="InterPro" id="IPR003649">
    <property type="entry name" value="Bbox_C"/>
</dbReference>
<evidence type="ECO:0000256" key="17">
    <source>
        <dbReference type="ARBA" id="ARBA00023242"/>
    </source>
</evidence>
<dbReference type="SMART" id="SM00249">
    <property type="entry name" value="PHD"/>
    <property type="match status" value="2"/>
</dbReference>
<dbReference type="SUPFAM" id="SSF47370">
    <property type="entry name" value="Bromodomain"/>
    <property type="match status" value="1"/>
</dbReference>
<evidence type="ECO:0000256" key="8">
    <source>
        <dbReference type="ARBA" id="ARBA00022737"/>
    </source>
</evidence>
<evidence type="ECO:0000256" key="6">
    <source>
        <dbReference type="ARBA" id="ARBA00022679"/>
    </source>
</evidence>
<feature type="compositionally biased region" description="Polar residues" evidence="20">
    <location>
        <begin position="549"/>
        <end position="563"/>
    </location>
</feature>
<dbReference type="Pfam" id="PF00628">
    <property type="entry name" value="PHD"/>
    <property type="match status" value="1"/>
</dbReference>
<dbReference type="GO" id="GO:0005634">
    <property type="term" value="C:nucleus"/>
    <property type="evidence" value="ECO:0007669"/>
    <property type="project" value="UniProtKB-SubCell"/>
</dbReference>
<keyword evidence="15" id="KW-0238">DNA-binding</keyword>
<dbReference type="RefSeq" id="XP_005728258.1">
    <property type="nucleotide sequence ID" value="XM_005728201.1"/>
</dbReference>
<evidence type="ECO:0000256" key="2">
    <source>
        <dbReference type="ARBA" id="ARBA00004123"/>
    </source>
</evidence>
<dbReference type="PANTHER" id="PTHR45915:SF4">
    <property type="entry name" value="TRANSCRIPTION INTERMEDIARY FACTOR 1-ALPHA"/>
    <property type="match status" value="1"/>
</dbReference>
<evidence type="ECO:0000256" key="11">
    <source>
        <dbReference type="ARBA" id="ARBA00022833"/>
    </source>
</evidence>
<dbReference type="InterPro" id="IPR001487">
    <property type="entry name" value="Bromodomain"/>
</dbReference>
<dbReference type="InterPro" id="IPR001965">
    <property type="entry name" value="Znf_PHD"/>
</dbReference>
<feature type="region of interest" description="Disordered" evidence="20">
    <location>
        <begin position="547"/>
        <end position="605"/>
    </location>
</feature>
<dbReference type="PROSITE" id="PS01359">
    <property type="entry name" value="ZF_PHD_1"/>
    <property type="match status" value="1"/>
</dbReference>
<dbReference type="CDD" id="cd15541">
    <property type="entry name" value="PHD_TIF1_like"/>
    <property type="match status" value="1"/>
</dbReference>
<keyword evidence="25" id="KW-1185">Reference proteome</keyword>
<name>A0A9Y3QTH2_9CICH</name>
<feature type="region of interest" description="Disordered" evidence="20">
    <location>
        <begin position="468"/>
        <end position="527"/>
    </location>
</feature>
<comment type="catalytic activity">
    <reaction evidence="1">
        <text>S-ubiquitinyl-[E2 ubiquitin-conjugating enzyme]-L-cysteine + [acceptor protein]-L-lysine = [E2 ubiquitin-conjugating enzyme]-L-cysteine + N(6)-ubiquitinyl-[acceptor protein]-L-lysine.</text>
        <dbReference type="EC" id="2.3.2.27"/>
    </reaction>
</comment>
<keyword evidence="16" id="KW-0804">Transcription</keyword>
<accession>A0A9Y3QTH2</accession>
<feature type="region of interest" description="Disordered" evidence="20">
    <location>
        <begin position="402"/>
        <end position="424"/>
    </location>
</feature>
<keyword evidence="17" id="KW-0539">Nucleus</keyword>
<evidence type="ECO:0000259" key="24">
    <source>
        <dbReference type="PROSITE" id="PS50119"/>
    </source>
</evidence>
<dbReference type="Pfam" id="PF00643">
    <property type="entry name" value="zf-B_box"/>
    <property type="match status" value="1"/>
</dbReference>
<evidence type="ECO:0000256" key="7">
    <source>
        <dbReference type="ARBA" id="ARBA00022723"/>
    </source>
</evidence>
<feature type="compositionally biased region" description="Low complexity" evidence="20">
    <location>
        <begin position="411"/>
        <end position="421"/>
    </location>
</feature>
<dbReference type="SUPFAM" id="SSF57903">
    <property type="entry name" value="FYVE/PHD zinc finger"/>
    <property type="match status" value="1"/>
</dbReference>
<evidence type="ECO:0000259" key="23">
    <source>
        <dbReference type="PROSITE" id="PS50089"/>
    </source>
</evidence>
<feature type="domain" description="B box-type" evidence="24">
    <location>
        <begin position="187"/>
        <end position="228"/>
    </location>
</feature>
<evidence type="ECO:0000259" key="21">
    <source>
        <dbReference type="PROSITE" id="PS50014"/>
    </source>
</evidence>
<evidence type="ECO:0000256" key="16">
    <source>
        <dbReference type="ARBA" id="ARBA00023163"/>
    </source>
</evidence>
<dbReference type="RefSeq" id="XP_005728257.1">
    <property type="nucleotide sequence ID" value="XM_005728200.1"/>
</dbReference>
<feature type="compositionally biased region" description="Polar residues" evidence="20">
    <location>
        <begin position="496"/>
        <end position="527"/>
    </location>
</feature>
<feature type="region of interest" description="Disordered" evidence="20">
    <location>
        <begin position="625"/>
        <end position="682"/>
    </location>
</feature>
<evidence type="ECO:0000256" key="9">
    <source>
        <dbReference type="ARBA" id="ARBA00022771"/>
    </source>
</evidence>
<dbReference type="PROSITE" id="PS50016">
    <property type="entry name" value="ZF_PHD_2"/>
    <property type="match status" value="1"/>
</dbReference>
<keyword evidence="5" id="KW-0678">Repressor</keyword>
<dbReference type="Pfam" id="PF00439">
    <property type="entry name" value="Bromodomain"/>
    <property type="match status" value="1"/>
</dbReference>
<dbReference type="SMART" id="SM00336">
    <property type="entry name" value="BBOX"/>
    <property type="match status" value="2"/>
</dbReference>
<dbReference type="PANTHER" id="PTHR45915">
    <property type="entry name" value="TRANSCRIPTION INTERMEDIARY FACTOR"/>
    <property type="match status" value="1"/>
</dbReference>
<dbReference type="InterPro" id="IPR017907">
    <property type="entry name" value="Znf_RING_CS"/>
</dbReference>
<dbReference type="InterPro" id="IPR036427">
    <property type="entry name" value="Bromodomain-like_sf"/>
</dbReference>
<dbReference type="InterPro" id="IPR011011">
    <property type="entry name" value="Znf_FYVE_PHD"/>
</dbReference>
<reference evidence="26 27" key="1">
    <citation type="submission" date="2025-04" db="UniProtKB">
        <authorList>
            <consortium name="RefSeq"/>
        </authorList>
    </citation>
    <scope>IDENTIFICATION</scope>
</reference>
<evidence type="ECO:0000313" key="26">
    <source>
        <dbReference type="RefSeq" id="XP_005728257.1"/>
    </source>
</evidence>
<feature type="domain" description="PHD-type" evidence="22">
    <location>
        <begin position="737"/>
        <end position="784"/>
    </location>
</feature>
<proteinExistence type="predicted"/>
<evidence type="ECO:0000256" key="12">
    <source>
        <dbReference type="ARBA" id="ARBA00023015"/>
    </source>
</evidence>
<dbReference type="Gene3D" id="3.30.160.60">
    <property type="entry name" value="Classic Zinc Finger"/>
    <property type="match status" value="1"/>
</dbReference>
<evidence type="ECO:0000256" key="1">
    <source>
        <dbReference type="ARBA" id="ARBA00000900"/>
    </source>
</evidence>